<keyword evidence="2" id="KW-1185">Reference proteome</keyword>
<dbReference type="Proteomes" id="UP000537141">
    <property type="component" value="Unassembled WGS sequence"/>
</dbReference>
<name>A0A7X0NGQ1_9GAMM</name>
<proteinExistence type="predicted"/>
<gene>
    <name evidence="1" type="ORF">HNQ55_001630</name>
</gene>
<evidence type="ECO:0000313" key="2">
    <source>
        <dbReference type="Proteomes" id="UP000537141"/>
    </source>
</evidence>
<dbReference type="RefSeq" id="WP_184423922.1">
    <property type="nucleotide sequence ID" value="NZ_BAABLB010000028.1"/>
</dbReference>
<evidence type="ECO:0000313" key="1">
    <source>
        <dbReference type="EMBL" id="MBB6543123.1"/>
    </source>
</evidence>
<dbReference type="EMBL" id="JACHHU010000010">
    <property type="protein sequence ID" value="MBB6543123.1"/>
    <property type="molecule type" value="Genomic_DNA"/>
</dbReference>
<protein>
    <submittedName>
        <fullName evidence="1">Uncharacterized protein</fullName>
    </submittedName>
</protein>
<dbReference type="AlphaFoldDB" id="A0A7X0NGQ1"/>
<comment type="caution">
    <text evidence="1">The sequence shown here is derived from an EMBL/GenBank/DDBJ whole genome shotgun (WGS) entry which is preliminary data.</text>
</comment>
<reference evidence="1 2" key="1">
    <citation type="submission" date="2020-08" db="EMBL/GenBank/DDBJ databases">
        <title>Genomic Encyclopedia of Type Strains, Phase IV (KMG-IV): sequencing the most valuable type-strain genomes for metagenomic binning, comparative biology and taxonomic classification.</title>
        <authorList>
            <person name="Goeker M."/>
        </authorList>
    </citation>
    <scope>NUCLEOTIDE SEQUENCE [LARGE SCALE GENOMIC DNA]</scope>
    <source>
        <strain evidence="1 2">DSM 26287</strain>
    </source>
</reference>
<sequence>MYLYKTALLHKQGKGNANHWRQISLFITQDTEQYVLRIFYGRSMKSLSLQKEFTFDEECFAVRDFYIVKEQRERDGYDVIELLSIDSCGLPFSDFKPPALALINNKKIKDTLEQNKELSAVPIQHGQRIYIKIGCETITSIKAIDAINNDITLPESINEQLVSCIKPGIFESTIIEGYFCGKKIVLTDIACINGMKMQKGYKERFKKLNAIFGKCNNEISFPNITKADVQLLNPNRDDRNLSTRYFIVKYNECGFSYDKNDPPAFVIPNYYSIYVMVAGIVPNKPNWVDIAMKKNGKWIKVGSVQHHRPLPISQVIKLNFPTLEGEYICRPWVAPENDFVKFKEECLYEQLTHLDRIWSININD</sequence>
<accession>A0A7X0NGQ1</accession>
<organism evidence="1 2">
    <name type="scientific">Thalassotalea piscium</name>
    <dbReference type="NCBI Taxonomy" id="1230533"/>
    <lineage>
        <taxon>Bacteria</taxon>
        <taxon>Pseudomonadati</taxon>
        <taxon>Pseudomonadota</taxon>
        <taxon>Gammaproteobacteria</taxon>
        <taxon>Alteromonadales</taxon>
        <taxon>Colwelliaceae</taxon>
        <taxon>Thalassotalea</taxon>
    </lineage>
</organism>